<evidence type="ECO:0000256" key="4">
    <source>
        <dbReference type="ARBA" id="ARBA00023002"/>
    </source>
</evidence>
<dbReference type="AlphaFoldDB" id="G0LMT7"/>
<dbReference type="InterPro" id="IPR002403">
    <property type="entry name" value="Cyt_P450_E_grp-IV"/>
</dbReference>
<keyword evidence="4 7" id="KW-0560">Oxidoreductase</keyword>
<dbReference type="EMBL" id="FR746099">
    <property type="protein sequence ID" value="CCC41407.1"/>
    <property type="molecule type" value="Genomic_DNA"/>
</dbReference>
<dbReference type="GO" id="GO:0020037">
    <property type="term" value="F:heme binding"/>
    <property type="evidence" value="ECO:0007669"/>
    <property type="project" value="InterPro"/>
</dbReference>
<dbReference type="OrthoDB" id="9881at2157"/>
<keyword evidence="2 7" id="KW-0349">Heme</keyword>
<evidence type="ECO:0000313" key="9">
    <source>
        <dbReference type="EMBL" id="CCC41407.1"/>
    </source>
</evidence>
<feature type="region of interest" description="Disordered" evidence="8">
    <location>
        <begin position="432"/>
        <end position="453"/>
    </location>
</feature>
<evidence type="ECO:0000256" key="3">
    <source>
        <dbReference type="ARBA" id="ARBA00022723"/>
    </source>
</evidence>
<evidence type="ECO:0000256" key="6">
    <source>
        <dbReference type="ARBA" id="ARBA00023033"/>
    </source>
</evidence>
<keyword evidence="5 7" id="KW-0408">Iron</keyword>
<evidence type="ECO:0000256" key="7">
    <source>
        <dbReference type="RuleBase" id="RU000461"/>
    </source>
</evidence>
<evidence type="ECO:0000256" key="5">
    <source>
        <dbReference type="ARBA" id="ARBA00023004"/>
    </source>
</evidence>
<feature type="region of interest" description="Disordered" evidence="8">
    <location>
        <begin position="1"/>
        <end position="29"/>
    </location>
</feature>
<keyword evidence="3 7" id="KW-0479">Metal-binding</keyword>
<evidence type="ECO:0000313" key="10">
    <source>
        <dbReference type="Proteomes" id="UP000007954"/>
    </source>
</evidence>
<keyword evidence="6 7" id="KW-0503">Monooxygenase</keyword>
<dbReference type="InterPro" id="IPR050196">
    <property type="entry name" value="Cytochrome_P450_Monoox"/>
</dbReference>
<dbReference type="RefSeq" id="WP_014556782.1">
    <property type="nucleotide sequence ID" value="NC_017459.1"/>
</dbReference>
<organism evidence="9 10">
    <name type="scientific">Haloquadratum walsbyi (strain DSM 16854 / JCM 12705 / C23)</name>
    <dbReference type="NCBI Taxonomy" id="768065"/>
    <lineage>
        <taxon>Archaea</taxon>
        <taxon>Methanobacteriati</taxon>
        <taxon>Methanobacteriota</taxon>
        <taxon>Stenosarchaea group</taxon>
        <taxon>Halobacteria</taxon>
        <taxon>Halobacteriales</taxon>
        <taxon>Haloferacaceae</taxon>
        <taxon>Haloquadratum</taxon>
    </lineage>
</organism>
<dbReference type="Gene3D" id="1.10.630.10">
    <property type="entry name" value="Cytochrome P450"/>
    <property type="match status" value="1"/>
</dbReference>
<dbReference type="GO" id="GO:0016705">
    <property type="term" value="F:oxidoreductase activity, acting on paired donors, with incorporation or reduction of molecular oxygen"/>
    <property type="evidence" value="ECO:0007669"/>
    <property type="project" value="InterPro"/>
</dbReference>
<accession>G0LMT7</accession>
<dbReference type="PANTHER" id="PTHR24291">
    <property type="entry name" value="CYTOCHROME P450 FAMILY 4"/>
    <property type="match status" value="1"/>
</dbReference>
<dbReference type="InterPro" id="IPR001128">
    <property type="entry name" value="Cyt_P450"/>
</dbReference>
<dbReference type="GO" id="GO:0004497">
    <property type="term" value="F:monooxygenase activity"/>
    <property type="evidence" value="ECO:0007669"/>
    <property type="project" value="UniProtKB-KW"/>
</dbReference>
<reference evidence="9 10" key="1">
    <citation type="journal article" date="2011" name="PLoS ONE">
        <title>Haloquadratum walsbyi: limited diversity in a global pond.</title>
        <authorList>
            <person name="Dyall-Smith M."/>
            <person name="Pfeiffer F."/>
            <person name="Klee K."/>
            <person name="Palm P."/>
            <person name="Gross K."/>
            <person name="Schuster S.C."/>
            <person name="Rampp M."/>
            <person name="Oesterhelt D."/>
        </authorList>
    </citation>
    <scope>NUCLEOTIDE SEQUENCE [LARGE SCALE GENOMIC DNA]</scope>
    <source>
        <strain evidence="10">DSM 16854 / JCM 12705 / C23</strain>
    </source>
</reference>
<dbReference type="PANTHER" id="PTHR24291:SF50">
    <property type="entry name" value="BIFUNCTIONAL ALBAFLAVENONE MONOOXYGENASE_TERPENE SYNTHASE"/>
    <property type="match status" value="1"/>
</dbReference>
<sequence length="469" mass="53579">MSSDAQTRNEQGSSNPQLPPYPDALGHPLTHSIRTMHKPLMFRDNLCKHHDVSRSYFFGAGDIYNLSHPKLFKHVLIDNRESFGKSDDFRIAFGEGLVASEGGQWQQQRQILQPLFTQNKIDSYISGMTEQIHRRADSWESGMTIDLQREMRRLTLDTLFATLFGRKLALEGDSDIHNAAVQLHDWFTPTSYPLPEWVPTPARRRFKRGRSKLRTIAGELLSKKASAMTDNSSNPDDLLSTLVNLREQTDDNAMLTDKQLRDQIVTLIFAGHDTTASTLALALYELSRDEDLQSCFHDEIDNIETPIDRVTLNSLPVTDQIVTETLRMYPAVYVIPRIAEREMTMMDYRIPNQSQVWLGVRQVQTDERFYESPDTFDPSRWEEGIKQSIPDFAFAPFGGGPRFCIGRQFALTEAKLALAIIGRKYTLHRIDHSDYPPESQNHSNTPDPPLTADMTLRLTPGTEFYLSER</sequence>
<dbReference type="InterPro" id="IPR036396">
    <property type="entry name" value="Cyt_P450_sf"/>
</dbReference>
<protein>
    <submittedName>
        <fullName evidence="9">Cytochrome P450</fullName>
    </submittedName>
</protein>
<dbReference type="HOGENOM" id="CLU_001570_5_1_2"/>
<dbReference type="KEGG" id="hwc:Hqrw_3664"/>
<gene>
    <name evidence="9" type="primary">cyc2</name>
    <name evidence="9" type="ordered locus">Hqrw_3664</name>
</gene>
<evidence type="ECO:0000256" key="1">
    <source>
        <dbReference type="ARBA" id="ARBA00010617"/>
    </source>
</evidence>
<dbReference type="PROSITE" id="PS00086">
    <property type="entry name" value="CYTOCHROME_P450"/>
    <property type="match status" value="1"/>
</dbReference>
<evidence type="ECO:0000256" key="8">
    <source>
        <dbReference type="SAM" id="MobiDB-lite"/>
    </source>
</evidence>
<dbReference type="Proteomes" id="UP000007954">
    <property type="component" value="Chromosome"/>
</dbReference>
<dbReference type="SUPFAM" id="SSF48264">
    <property type="entry name" value="Cytochrome P450"/>
    <property type="match status" value="1"/>
</dbReference>
<comment type="similarity">
    <text evidence="1 7">Belongs to the cytochrome P450 family.</text>
</comment>
<name>G0LMT7_HALWC</name>
<dbReference type="GeneID" id="12448509"/>
<dbReference type="PRINTS" id="PR00465">
    <property type="entry name" value="EP450IV"/>
</dbReference>
<proteinExistence type="inferred from homology"/>
<dbReference type="Pfam" id="PF00067">
    <property type="entry name" value="p450"/>
    <property type="match status" value="1"/>
</dbReference>
<evidence type="ECO:0000256" key="2">
    <source>
        <dbReference type="ARBA" id="ARBA00022617"/>
    </source>
</evidence>
<dbReference type="InterPro" id="IPR017972">
    <property type="entry name" value="Cyt_P450_CS"/>
</dbReference>
<dbReference type="GO" id="GO:0005506">
    <property type="term" value="F:iron ion binding"/>
    <property type="evidence" value="ECO:0007669"/>
    <property type="project" value="InterPro"/>
</dbReference>
<feature type="compositionally biased region" description="Polar residues" evidence="8">
    <location>
        <begin position="1"/>
        <end position="16"/>
    </location>
</feature>
<dbReference type="PRINTS" id="PR00385">
    <property type="entry name" value="P450"/>
</dbReference>